<dbReference type="Proteomes" id="UP001056120">
    <property type="component" value="Linkage Group LG29"/>
</dbReference>
<protein>
    <submittedName>
        <fullName evidence="1">Uncharacterized protein</fullName>
    </submittedName>
</protein>
<organism evidence="1 2">
    <name type="scientific">Smallanthus sonchifolius</name>
    <dbReference type="NCBI Taxonomy" id="185202"/>
    <lineage>
        <taxon>Eukaryota</taxon>
        <taxon>Viridiplantae</taxon>
        <taxon>Streptophyta</taxon>
        <taxon>Embryophyta</taxon>
        <taxon>Tracheophyta</taxon>
        <taxon>Spermatophyta</taxon>
        <taxon>Magnoliopsida</taxon>
        <taxon>eudicotyledons</taxon>
        <taxon>Gunneridae</taxon>
        <taxon>Pentapetalae</taxon>
        <taxon>asterids</taxon>
        <taxon>campanulids</taxon>
        <taxon>Asterales</taxon>
        <taxon>Asteraceae</taxon>
        <taxon>Asteroideae</taxon>
        <taxon>Heliantheae alliance</taxon>
        <taxon>Millerieae</taxon>
        <taxon>Smallanthus</taxon>
    </lineage>
</organism>
<accession>A0ACB8XX12</accession>
<keyword evidence="2" id="KW-1185">Reference proteome</keyword>
<proteinExistence type="predicted"/>
<reference evidence="2" key="1">
    <citation type="journal article" date="2022" name="Mol. Ecol. Resour.">
        <title>The genomes of chicory, endive, great burdock and yacon provide insights into Asteraceae palaeo-polyploidization history and plant inulin production.</title>
        <authorList>
            <person name="Fan W."/>
            <person name="Wang S."/>
            <person name="Wang H."/>
            <person name="Wang A."/>
            <person name="Jiang F."/>
            <person name="Liu H."/>
            <person name="Zhao H."/>
            <person name="Xu D."/>
            <person name="Zhang Y."/>
        </authorList>
    </citation>
    <scope>NUCLEOTIDE SEQUENCE [LARGE SCALE GENOMIC DNA]</scope>
    <source>
        <strain evidence="2">cv. Yunnan</strain>
    </source>
</reference>
<name>A0ACB8XX12_9ASTR</name>
<reference evidence="1 2" key="2">
    <citation type="journal article" date="2022" name="Mol. Ecol. Resour.">
        <title>The genomes of chicory, endive, great burdock and yacon provide insights into Asteraceae paleo-polyploidization history and plant inulin production.</title>
        <authorList>
            <person name="Fan W."/>
            <person name="Wang S."/>
            <person name="Wang H."/>
            <person name="Wang A."/>
            <person name="Jiang F."/>
            <person name="Liu H."/>
            <person name="Zhao H."/>
            <person name="Xu D."/>
            <person name="Zhang Y."/>
        </authorList>
    </citation>
    <scope>NUCLEOTIDE SEQUENCE [LARGE SCALE GENOMIC DNA]</scope>
    <source>
        <strain evidence="2">cv. Yunnan</strain>
        <tissue evidence="1">Leaves</tissue>
    </source>
</reference>
<evidence type="ECO:0000313" key="2">
    <source>
        <dbReference type="Proteomes" id="UP001056120"/>
    </source>
</evidence>
<dbReference type="EMBL" id="CM042046">
    <property type="protein sequence ID" value="KAI3675869.1"/>
    <property type="molecule type" value="Genomic_DNA"/>
</dbReference>
<evidence type="ECO:0000313" key="1">
    <source>
        <dbReference type="EMBL" id="KAI3675869.1"/>
    </source>
</evidence>
<sequence length="623" mass="70263">MEVELVLLVLACKVFVEMPQWVDWICFDYFCANNPKHCCQTESMVETKSTNDDKYGVLLYYKYSKIPDLDDLFTTYNSNCNSLSLLGRVRLAPHGVNVTIGGKLSSLNEHIAFMSKNPLFEGTDFKLATCSEPINDKIAEECGFTTLSIRIVKELVTFSSNPLLKPPEISNAGQHLSAVEFHSLLQNANASETSETSKPSKKFVLLDARNLYETRIGKFHAPNVETLDPEIRQYSDLPSWLDNHSEKLRGNNILMYCTGGIRCEMASAYIKSKGPGFENVFQLYGGIQRYMEQFPDGGFFKGKNFVFDHRVSVGPSNGNVVGNCLICNFPFDDYSSRSRCRYCRMLVLVCHACKGKDLVYACELCQKYGKPVEPETESKPKPEPDPKGSKKLRILCLHGFRQNASSFKGRTASLAKKLKNMVEFVYIDAPHQLQFIYQNKEIGETKFPPNKVCNRKYAWFIDPSTDENTSLNWEIAQTPFDSLQYQKQTSGYDESLAYLKELVTKNGPFDGILGFSQGAAMAACVAAQKLSLKGEIDFRFVILCSGFCVNLAENEKNLINCPSLHIYGSDHGKDTQIAFDASRRLVLLFEEGSSVIIEHDYGHIIPTRSPYIDTIKDFLNRFL</sequence>
<gene>
    <name evidence="1" type="ORF">L1987_85465</name>
</gene>
<comment type="caution">
    <text evidence="1">The sequence shown here is derived from an EMBL/GenBank/DDBJ whole genome shotgun (WGS) entry which is preliminary data.</text>
</comment>